<accession>A0A2J4JFD6</accession>
<evidence type="ECO:0000313" key="2">
    <source>
        <dbReference type="EMBL" id="PLK20617.1"/>
    </source>
</evidence>
<feature type="compositionally biased region" description="Polar residues" evidence="1">
    <location>
        <begin position="1"/>
        <end position="15"/>
    </location>
</feature>
<reference evidence="2 3" key="1">
    <citation type="submission" date="2017-12" db="EMBL/GenBank/DDBJ databases">
        <title>The characterization of oligonucleotides binding to NgAgo.</title>
        <authorList>
            <person name="Jiang L."/>
            <person name="He B."/>
            <person name="Kang J."/>
            <person name="Yu M."/>
            <person name="Li N."/>
            <person name="Fang Y."/>
            <person name="Tang Z."/>
            <person name="Wu P."/>
            <person name="Yao P."/>
            <person name="Huang J."/>
        </authorList>
    </citation>
    <scope>NUCLEOTIDE SEQUENCE [LARGE SCALE GENOMIC DNA]</scope>
    <source>
        <strain evidence="2 3">SP2</strain>
        <tissue evidence="2">Freeze-dried powder thallus</tissue>
    </source>
</reference>
<feature type="compositionally biased region" description="Polar residues" evidence="1">
    <location>
        <begin position="22"/>
        <end position="39"/>
    </location>
</feature>
<dbReference type="Proteomes" id="UP000234484">
    <property type="component" value="Unassembled WGS sequence"/>
</dbReference>
<protein>
    <submittedName>
        <fullName evidence="2">Uncharacterized protein</fullName>
    </submittedName>
</protein>
<sequence length="114" mass="12697">MIGLGQLSTSRSTLGTVLVPSKPSTDGSNRATPPDSTHQFRLDPPLASHRALNDIESLATYWSRTTTTDPDLPPQRTVWTAVGRDSRAVISRLARVNRPERDWKGRRTRVPLRP</sequence>
<evidence type="ECO:0000313" key="3">
    <source>
        <dbReference type="Proteomes" id="UP000234484"/>
    </source>
</evidence>
<evidence type="ECO:0000256" key="1">
    <source>
        <dbReference type="SAM" id="MobiDB-lite"/>
    </source>
</evidence>
<dbReference type="AlphaFoldDB" id="A0A2J4JFD6"/>
<name>A0A2J4JFD6_NATGS</name>
<organism evidence="2 3">
    <name type="scientific">Natronobacterium gregoryi (strain ATCC 43098 / DSM 3393 / CCM 3738 / CIP 104747 / IAM 13177 / JCM 8860 / NBRC 102187 / NCIMB 2189 / SP2)</name>
    <dbReference type="NCBI Taxonomy" id="797304"/>
    <lineage>
        <taxon>Archaea</taxon>
        <taxon>Methanobacteriati</taxon>
        <taxon>Methanobacteriota</taxon>
        <taxon>Stenosarchaea group</taxon>
        <taxon>Halobacteria</taxon>
        <taxon>Halobacteriales</taxon>
        <taxon>Natrialbaceae</taxon>
        <taxon>Natronobacterium</taxon>
    </lineage>
</organism>
<feature type="region of interest" description="Disordered" evidence="1">
    <location>
        <begin position="1"/>
        <end position="41"/>
    </location>
</feature>
<proteinExistence type="predicted"/>
<gene>
    <name evidence="2" type="ORF">CYV19_08410</name>
</gene>
<dbReference type="EMBL" id="PKKI01000019">
    <property type="protein sequence ID" value="PLK20617.1"/>
    <property type="molecule type" value="Genomic_DNA"/>
</dbReference>
<comment type="caution">
    <text evidence="2">The sequence shown here is derived from an EMBL/GenBank/DDBJ whole genome shotgun (WGS) entry which is preliminary data.</text>
</comment>